<proteinExistence type="predicted"/>
<dbReference type="SUPFAM" id="SSF82171">
    <property type="entry name" value="DPP6 N-terminal domain-like"/>
    <property type="match status" value="1"/>
</dbReference>
<gene>
    <name evidence="1" type="ORF">V0288_01625</name>
</gene>
<evidence type="ECO:0000313" key="1">
    <source>
        <dbReference type="EMBL" id="MEG3435807.1"/>
    </source>
</evidence>
<organism evidence="1 2">
    <name type="scientific">Pannus brasiliensis CCIBt3594</name>
    <dbReference type="NCBI Taxonomy" id="1427578"/>
    <lineage>
        <taxon>Bacteria</taxon>
        <taxon>Bacillati</taxon>
        <taxon>Cyanobacteriota</taxon>
        <taxon>Cyanophyceae</taxon>
        <taxon>Oscillatoriophycideae</taxon>
        <taxon>Chroococcales</taxon>
        <taxon>Microcystaceae</taxon>
        <taxon>Pannus</taxon>
    </lineage>
</organism>
<dbReference type="RefSeq" id="WP_332863260.1">
    <property type="nucleotide sequence ID" value="NZ_JBAFSM010000002.1"/>
</dbReference>
<dbReference type="AlphaFoldDB" id="A0AAW9QNK5"/>
<evidence type="ECO:0008006" key="3">
    <source>
        <dbReference type="Google" id="ProtNLM"/>
    </source>
</evidence>
<dbReference type="Proteomes" id="UP001328733">
    <property type="component" value="Unassembled WGS sequence"/>
</dbReference>
<reference evidence="1 2" key="1">
    <citation type="submission" date="2024-01" db="EMBL/GenBank/DDBJ databases">
        <title>Genomic insights into the taxonomy and metabolism of the cyanobacterium Pannus brasiliensis CCIBt3594.</title>
        <authorList>
            <person name="Machado M."/>
            <person name="Botero N.B."/>
            <person name="Andreote A.P.D."/>
            <person name="Feitosa A.M.T."/>
            <person name="Popin R."/>
            <person name="Sivonen K."/>
            <person name="Fiore M.F."/>
        </authorList>
    </citation>
    <scope>NUCLEOTIDE SEQUENCE [LARGE SCALE GENOMIC DNA]</scope>
    <source>
        <strain evidence="1 2">CCIBt3594</strain>
    </source>
</reference>
<sequence>MTRSIWKIIILIISIIVFAFSVQSISFSNRSSPIVATLPDISGLAWVEDGRFLAVHDAKDPSSARISLLSVPEDGKTLSWQSLTVNWPESSGIGKDLEAITAIPGTDFFLLAESGDRKPNQRLFLISYKNEKVKILAVTNWPVPVENVEAIAVTRVNDRYLFLYAERAENRSGTDIRWTTLTLDPLRFGEFRSVSFTSPFGSGEYVRQISDLALDSQGNLYIASTRDPGDKGAFRSAIYRIGRVSGESGVILDPNPRPLGEIDGLKVEGVTIQKRTTGDRLFFGTDDEDYGGVFRPLPEG</sequence>
<accession>A0AAW9QNK5</accession>
<keyword evidence="2" id="KW-1185">Reference proteome</keyword>
<dbReference type="EMBL" id="JBAFSM010000002">
    <property type="protein sequence ID" value="MEG3435807.1"/>
    <property type="molecule type" value="Genomic_DNA"/>
</dbReference>
<name>A0AAW9QNK5_9CHRO</name>
<evidence type="ECO:0000313" key="2">
    <source>
        <dbReference type="Proteomes" id="UP001328733"/>
    </source>
</evidence>
<protein>
    <recommendedName>
        <fullName evidence="3">Phytase-like domain-containing protein</fullName>
    </recommendedName>
</protein>
<comment type="caution">
    <text evidence="1">The sequence shown here is derived from an EMBL/GenBank/DDBJ whole genome shotgun (WGS) entry which is preliminary data.</text>
</comment>